<dbReference type="SUPFAM" id="SSF51556">
    <property type="entry name" value="Metallo-dependent hydrolases"/>
    <property type="match status" value="1"/>
</dbReference>
<dbReference type="Gene3D" id="3.20.20.140">
    <property type="entry name" value="Metal-dependent hydrolases"/>
    <property type="match status" value="1"/>
</dbReference>
<evidence type="ECO:0000256" key="3">
    <source>
        <dbReference type="ARBA" id="ARBA00012784"/>
    </source>
</evidence>
<dbReference type="STRING" id="1437874.CSPHI_02385"/>
<comment type="cofactor">
    <cofactor evidence="1">
        <name>Zn(2+)</name>
        <dbReference type="ChEBI" id="CHEBI:29105"/>
    </cofactor>
</comment>
<dbReference type="Pfam" id="PF00962">
    <property type="entry name" value="A_deaminase"/>
    <property type="match status" value="1"/>
</dbReference>
<organism evidence="8 9">
    <name type="scientific">Corynebacterium sphenisci DSM 44792</name>
    <dbReference type="NCBI Taxonomy" id="1437874"/>
    <lineage>
        <taxon>Bacteria</taxon>
        <taxon>Bacillati</taxon>
        <taxon>Actinomycetota</taxon>
        <taxon>Actinomycetes</taxon>
        <taxon>Mycobacteriales</taxon>
        <taxon>Corynebacteriaceae</taxon>
        <taxon>Corynebacterium</taxon>
    </lineage>
</organism>
<dbReference type="InterPro" id="IPR032466">
    <property type="entry name" value="Metal_Hydrolase"/>
</dbReference>
<dbReference type="OrthoDB" id="9779574at2"/>
<dbReference type="AlphaFoldDB" id="A0A1L7CWB1"/>
<keyword evidence="6" id="KW-0862">Zinc</keyword>
<dbReference type="GO" id="GO:0046103">
    <property type="term" value="P:inosine biosynthetic process"/>
    <property type="evidence" value="ECO:0007669"/>
    <property type="project" value="TreeGrafter"/>
</dbReference>
<keyword evidence="9" id="KW-1185">Reference proteome</keyword>
<evidence type="ECO:0000259" key="7">
    <source>
        <dbReference type="Pfam" id="PF00962"/>
    </source>
</evidence>
<keyword evidence="4" id="KW-0479">Metal-binding</keyword>
<dbReference type="KEGG" id="csph:CSPHI_02385"/>
<evidence type="ECO:0000256" key="2">
    <source>
        <dbReference type="ARBA" id="ARBA00006676"/>
    </source>
</evidence>
<dbReference type="GO" id="GO:0046872">
    <property type="term" value="F:metal ion binding"/>
    <property type="evidence" value="ECO:0007669"/>
    <property type="project" value="UniProtKB-KW"/>
</dbReference>
<dbReference type="GO" id="GO:0043103">
    <property type="term" value="P:hypoxanthine salvage"/>
    <property type="evidence" value="ECO:0007669"/>
    <property type="project" value="TreeGrafter"/>
</dbReference>
<protein>
    <recommendedName>
        <fullName evidence="3">adenosine deaminase</fullName>
        <ecNumber evidence="3">3.5.4.4</ecNumber>
    </recommendedName>
</protein>
<accession>A0A1L7CWB1</accession>
<gene>
    <name evidence="8" type="ORF">CSPHI_02385</name>
</gene>
<dbReference type="GO" id="GO:0005829">
    <property type="term" value="C:cytosol"/>
    <property type="evidence" value="ECO:0007669"/>
    <property type="project" value="TreeGrafter"/>
</dbReference>
<dbReference type="EC" id="3.5.4.4" evidence="3"/>
<evidence type="ECO:0000256" key="1">
    <source>
        <dbReference type="ARBA" id="ARBA00001947"/>
    </source>
</evidence>
<keyword evidence="5" id="KW-0378">Hydrolase</keyword>
<dbReference type="PANTHER" id="PTHR11409:SF43">
    <property type="entry name" value="ADENOSINE DEAMINASE"/>
    <property type="match status" value="1"/>
</dbReference>
<reference evidence="8 9" key="1">
    <citation type="submission" date="2014-08" db="EMBL/GenBank/DDBJ databases">
        <title>Complete genome sequence of Corynebacterium sphenisci CECT 5990(T) (=DSM 44792(T)), isolated from healthy wild penguins.</title>
        <authorList>
            <person name="Ruckert C."/>
            <person name="Albersmeier A."/>
            <person name="Winkler A."/>
            <person name="Kalinowski J."/>
        </authorList>
    </citation>
    <scope>NUCLEOTIDE SEQUENCE [LARGE SCALE GENOMIC DNA]</scope>
    <source>
        <strain evidence="8 9">DSM 44792</strain>
    </source>
</reference>
<evidence type="ECO:0000313" key="9">
    <source>
        <dbReference type="Proteomes" id="UP000185469"/>
    </source>
</evidence>
<dbReference type="Proteomes" id="UP000185469">
    <property type="component" value="Chromosome"/>
</dbReference>
<dbReference type="InterPro" id="IPR001365">
    <property type="entry name" value="A_deaminase_dom"/>
</dbReference>
<dbReference type="RefSeq" id="WP_075691328.1">
    <property type="nucleotide sequence ID" value="NZ_CP009248.1"/>
</dbReference>
<dbReference type="GO" id="GO:0006154">
    <property type="term" value="P:adenosine catabolic process"/>
    <property type="evidence" value="ECO:0007669"/>
    <property type="project" value="TreeGrafter"/>
</dbReference>
<evidence type="ECO:0000256" key="5">
    <source>
        <dbReference type="ARBA" id="ARBA00022801"/>
    </source>
</evidence>
<dbReference type="PANTHER" id="PTHR11409">
    <property type="entry name" value="ADENOSINE DEAMINASE"/>
    <property type="match status" value="1"/>
</dbReference>
<dbReference type="EMBL" id="CP009248">
    <property type="protein sequence ID" value="APT90108.1"/>
    <property type="molecule type" value="Genomic_DNA"/>
</dbReference>
<dbReference type="NCBIfam" id="NF006847">
    <property type="entry name" value="PRK09358.1-2"/>
    <property type="match status" value="1"/>
</dbReference>
<sequence>MDNDLDARDAGRRPNPAVVAGLPKVVLHDHLDGGARPATLIELAAEAGYPDLPAADPGELADWFMARAGSGCRAHVAEALGHVRALTGTAAAVTRLAREAVADLAGDNVVYAELRIAPELHLHGGLDPQQVVDAAVAGLRAGEAEAAEAGHPITARLIVSARREGGRTEEIARLVADNVPENADHPYVVAFDLCGPEEGNPPSAHQAAFDLLRRKLTASTVHAGEDAGVGSIREAVIAGANRIGHGVRIYEDFAASLDGVELQFLSGHIRDLRIPLELCPTANLCSGVVDDISDHPFPLLDDLGFTCTVNTDKRLLYGTSMTREMMLLVDEFDYGYTELFQLTCNAIENAFIDLPTRERILDTRIYPEYLRLTDRDNDGEIDADEDLESLGGE</sequence>
<name>A0A1L7CWB1_9CORY</name>
<comment type="similarity">
    <text evidence="2">Belongs to the metallo-dependent hydrolases superfamily. Adenosine and AMP deaminases family.</text>
</comment>
<proteinExistence type="inferred from homology"/>
<dbReference type="InterPro" id="IPR006330">
    <property type="entry name" value="Ado/ade_deaminase"/>
</dbReference>
<evidence type="ECO:0000313" key="8">
    <source>
        <dbReference type="EMBL" id="APT90108.1"/>
    </source>
</evidence>
<evidence type="ECO:0000256" key="4">
    <source>
        <dbReference type="ARBA" id="ARBA00022723"/>
    </source>
</evidence>
<dbReference type="GO" id="GO:0004000">
    <property type="term" value="F:adenosine deaminase activity"/>
    <property type="evidence" value="ECO:0007669"/>
    <property type="project" value="TreeGrafter"/>
</dbReference>
<feature type="domain" description="Adenosine deaminase" evidence="7">
    <location>
        <begin position="23"/>
        <end position="363"/>
    </location>
</feature>
<evidence type="ECO:0000256" key="6">
    <source>
        <dbReference type="ARBA" id="ARBA00022833"/>
    </source>
</evidence>